<name>A0A443SMH8_9ACAR</name>
<dbReference type="InterPro" id="IPR012341">
    <property type="entry name" value="6hp_glycosidase-like_sf"/>
</dbReference>
<proteinExistence type="inferred from homology"/>
<dbReference type="PANTHER" id="PTHR45679">
    <property type="entry name" value="ER DEGRADATION-ENHANCING ALPHA-MANNOSIDASE-LIKE PROTEIN 2"/>
    <property type="match status" value="1"/>
</dbReference>
<feature type="region of interest" description="Disordered" evidence="8">
    <location>
        <begin position="784"/>
        <end position="819"/>
    </location>
</feature>
<dbReference type="GO" id="GO:1904380">
    <property type="term" value="P:endoplasmic reticulum mannose trimming"/>
    <property type="evidence" value="ECO:0007669"/>
    <property type="project" value="InterPro"/>
</dbReference>
<dbReference type="InterPro" id="IPR003137">
    <property type="entry name" value="PA_domain"/>
</dbReference>
<dbReference type="PANTHER" id="PTHR45679:SF2">
    <property type="entry name" value="ER DEGRADATION-ENHANCING ALPHA-MANNOSIDASE-LIKE PROTEIN 3"/>
    <property type="match status" value="1"/>
</dbReference>
<feature type="domain" description="PA" evidence="10">
    <location>
        <begin position="674"/>
        <end position="759"/>
    </location>
</feature>
<dbReference type="SUPFAM" id="SSF48225">
    <property type="entry name" value="Seven-hairpin glycosidases"/>
    <property type="match status" value="1"/>
</dbReference>
<feature type="chain" id="PRO_5019183244" description="alpha-1,2-Mannosidase" evidence="9">
    <location>
        <begin position="25"/>
        <end position="918"/>
    </location>
</feature>
<keyword evidence="6" id="KW-0106">Calcium</keyword>
<organism evidence="11 12">
    <name type="scientific">Leptotrombidium deliense</name>
    <dbReference type="NCBI Taxonomy" id="299467"/>
    <lineage>
        <taxon>Eukaryota</taxon>
        <taxon>Metazoa</taxon>
        <taxon>Ecdysozoa</taxon>
        <taxon>Arthropoda</taxon>
        <taxon>Chelicerata</taxon>
        <taxon>Arachnida</taxon>
        <taxon>Acari</taxon>
        <taxon>Acariformes</taxon>
        <taxon>Trombidiformes</taxon>
        <taxon>Prostigmata</taxon>
        <taxon>Anystina</taxon>
        <taxon>Parasitengona</taxon>
        <taxon>Trombiculoidea</taxon>
        <taxon>Trombiculidae</taxon>
        <taxon>Leptotrombidium</taxon>
    </lineage>
</organism>
<dbReference type="EC" id="3.2.1.-" evidence="7"/>
<comment type="similarity">
    <text evidence="2 7">Belongs to the glycosyl hydrolase 47 family.</text>
</comment>
<evidence type="ECO:0000256" key="4">
    <source>
        <dbReference type="ARBA" id="ARBA00023180"/>
    </source>
</evidence>
<comment type="cofactor">
    <cofactor evidence="6">
        <name>Ca(2+)</name>
        <dbReference type="ChEBI" id="CHEBI:29108"/>
    </cofactor>
</comment>
<dbReference type="VEuPathDB" id="VectorBase:LDEU003340"/>
<keyword evidence="12" id="KW-1185">Reference proteome</keyword>
<comment type="subcellular location">
    <subcellularLocation>
        <location evidence="1">Endoplasmic reticulum</location>
    </subcellularLocation>
</comment>
<dbReference type="PRINTS" id="PR00747">
    <property type="entry name" value="GLYHDRLASE47"/>
</dbReference>
<keyword evidence="7" id="KW-0326">Glycosidase</keyword>
<dbReference type="Gene3D" id="1.50.10.10">
    <property type="match status" value="1"/>
</dbReference>
<keyword evidence="3" id="KW-0256">Endoplasmic reticulum</keyword>
<feature type="active site" evidence="5">
    <location>
        <position position="271"/>
    </location>
</feature>
<feature type="signal peptide" evidence="9">
    <location>
        <begin position="1"/>
        <end position="24"/>
    </location>
</feature>
<feature type="binding site" evidence="6">
    <location>
        <position position="471"/>
    </location>
    <ligand>
        <name>Ca(2+)</name>
        <dbReference type="ChEBI" id="CHEBI:29108"/>
    </ligand>
</feature>
<evidence type="ECO:0000256" key="2">
    <source>
        <dbReference type="ARBA" id="ARBA00007658"/>
    </source>
</evidence>
<dbReference type="GO" id="GO:0005975">
    <property type="term" value="P:carbohydrate metabolic process"/>
    <property type="evidence" value="ECO:0007669"/>
    <property type="project" value="InterPro"/>
</dbReference>
<comment type="caution">
    <text evidence="11">The sequence shown here is derived from an EMBL/GenBank/DDBJ whole genome shotgun (WGS) entry which is preliminary data.</text>
</comment>
<feature type="compositionally biased region" description="Basic and acidic residues" evidence="8">
    <location>
        <begin position="797"/>
        <end position="809"/>
    </location>
</feature>
<dbReference type="Pfam" id="PF01532">
    <property type="entry name" value="Glyco_hydro_47"/>
    <property type="match status" value="1"/>
</dbReference>
<dbReference type="EMBL" id="NCKV01001257">
    <property type="protein sequence ID" value="RWS28702.1"/>
    <property type="molecule type" value="Genomic_DNA"/>
</dbReference>
<protein>
    <recommendedName>
        <fullName evidence="7">alpha-1,2-Mannosidase</fullName>
        <ecNumber evidence="7">3.2.1.-</ecNumber>
    </recommendedName>
</protein>
<dbReference type="OrthoDB" id="8118055at2759"/>
<feature type="active site" description="Proton donor" evidence="5">
    <location>
        <position position="125"/>
    </location>
</feature>
<keyword evidence="7" id="KW-0378">Hydrolase</keyword>
<evidence type="ECO:0000256" key="3">
    <source>
        <dbReference type="ARBA" id="ARBA00022824"/>
    </source>
</evidence>
<dbReference type="GO" id="GO:0016020">
    <property type="term" value="C:membrane"/>
    <property type="evidence" value="ECO:0007669"/>
    <property type="project" value="InterPro"/>
</dbReference>
<evidence type="ECO:0000256" key="9">
    <source>
        <dbReference type="SAM" id="SignalP"/>
    </source>
</evidence>
<dbReference type="GO" id="GO:0044322">
    <property type="term" value="C:endoplasmic reticulum quality control compartment"/>
    <property type="evidence" value="ECO:0007669"/>
    <property type="project" value="GOC"/>
</dbReference>
<dbReference type="AlphaFoldDB" id="A0A443SMH8"/>
<evidence type="ECO:0000313" key="12">
    <source>
        <dbReference type="Proteomes" id="UP000288716"/>
    </source>
</evidence>
<keyword evidence="6" id="KW-0479">Metal-binding</keyword>
<dbReference type="InterPro" id="IPR046450">
    <property type="entry name" value="PA_dom_sf"/>
</dbReference>
<evidence type="ECO:0000256" key="5">
    <source>
        <dbReference type="PIRSR" id="PIRSR601382-1"/>
    </source>
</evidence>
<evidence type="ECO:0000256" key="6">
    <source>
        <dbReference type="PIRSR" id="PIRSR601382-2"/>
    </source>
</evidence>
<dbReference type="InterPro" id="IPR001382">
    <property type="entry name" value="Glyco_hydro_47"/>
</dbReference>
<dbReference type="STRING" id="299467.A0A443SMH8"/>
<dbReference type="Gene3D" id="3.50.30.30">
    <property type="match status" value="1"/>
</dbReference>
<sequence>MTLFIVYSLPLLVALISQTAISMSEEEIIKLRDEAKAMFYHGFDSYMQYAYPADELMPLSCKGRYRGVEANRGDIDEALGNFSLTLIDSMDTLVLLNNLTGFEKSVEQIVNDVSFDNDVVVSVFETNIRVVGGLLSGHILAKYVKQKFKNTLQWYNHQLLDLVKDLGFRLLPAFNTSTGIPHPRINLKYGMNSPKIATVRDTCTACAGTMILEFAALSRWTGEPIFEIKARRAMDYLWKQRHRWSDLPGTVLNIHNGDWIRRDSGVGAGIDSYYEYLLKAYILLGDEQYLGRFNRHYEGIMKYVKQGPMFVDVQMHRPRTNSKNFMDALLAFWPGLQVLKGDIKPAVETHEMLYQVIRRHNYLMPEAFTVTDFQIHWGQHLLRPEFLESTYFLFKATGDHHYLEVGKQVLNSLQRFARTPCGFAAVKDVRTGVQEDRMDSFVLAETLKYLYLLFASKQDLVIDLDDFVFTTEAHLLPLSLSLQTPNQTNELESRHSTTFTSFRESDIFKTCPNSHYLFGDSKESFYSDIRAQLKDFVSGGQSTFTPQCSSSASSHTKLRISAEEFSATNKEHLEYVKKLGISVVLLPDGRIQLIHSTASAASSEEAEEGALFMQEMINRSKQQLSLAEAQLRLVTFVSPKTNTRIKLHAGPAQFGPDMSLMDGSLIGNAVIVSPFSACVFPFAEESMNDLNGKFAIVKRGDCMFVQKVRHVQQLGAIACIVVDNVSHSSAEALPMFAMSGDENKDDVNIPAVFLYGKEASVLVETLNEFPDLIIEITVFGQKSDQPQISAEEPSDSNDLHDSDKWNKSEQEDDDDVEERKGIAEVTEVDVTFDNLPETLFNVKQPESTDTLYNLKRFLEENKVKNALKQLSAVFTKKVFMNVSHFSPNPLRNMTAFVEFMVNINRRMCDLTEDSQMFS</sequence>
<evidence type="ECO:0000259" key="10">
    <source>
        <dbReference type="Pfam" id="PF02225"/>
    </source>
</evidence>
<feature type="active site" evidence="5">
    <location>
        <position position="385"/>
    </location>
</feature>
<dbReference type="InterPro" id="IPR044674">
    <property type="entry name" value="EDEM1/2/3"/>
</dbReference>
<feature type="active site" description="Proton donor" evidence="5">
    <location>
        <position position="366"/>
    </location>
</feature>
<gene>
    <name evidence="11" type="ORF">B4U80_08000</name>
</gene>
<accession>A0A443SMH8</accession>
<dbReference type="Pfam" id="PF02225">
    <property type="entry name" value="PA"/>
    <property type="match status" value="1"/>
</dbReference>
<dbReference type="Proteomes" id="UP000288716">
    <property type="component" value="Unassembled WGS sequence"/>
</dbReference>
<evidence type="ECO:0000313" key="11">
    <source>
        <dbReference type="EMBL" id="RWS28702.1"/>
    </source>
</evidence>
<reference evidence="11 12" key="1">
    <citation type="journal article" date="2018" name="Gigascience">
        <title>Genomes of trombidid mites reveal novel predicted allergens and laterally-transferred genes associated with secondary metabolism.</title>
        <authorList>
            <person name="Dong X."/>
            <person name="Chaisiri K."/>
            <person name="Xia D."/>
            <person name="Armstrong S.D."/>
            <person name="Fang Y."/>
            <person name="Donnelly M.J."/>
            <person name="Kadowaki T."/>
            <person name="McGarry J.W."/>
            <person name="Darby A.C."/>
            <person name="Makepeace B.L."/>
        </authorList>
    </citation>
    <scope>NUCLEOTIDE SEQUENCE [LARGE SCALE GENOMIC DNA]</scope>
    <source>
        <strain evidence="11">UoL-UT</strain>
    </source>
</reference>
<evidence type="ECO:0000256" key="7">
    <source>
        <dbReference type="RuleBase" id="RU361193"/>
    </source>
</evidence>
<dbReference type="InterPro" id="IPR036026">
    <property type="entry name" value="Seven-hairpin_glycosidases"/>
</dbReference>
<dbReference type="GO" id="GO:0005509">
    <property type="term" value="F:calcium ion binding"/>
    <property type="evidence" value="ECO:0007669"/>
    <property type="project" value="InterPro"/>
</dbReference>
<dbReference type="SUPFAM" id="SSF52025">
    <property type="entry name" value="PA domain"/>
    <property type="match status" value="1"/>
</dbReference>
<evidence type="ECO:0000256" key="1">
    <source>
        <dbReference type="ARBA" id="ARBA00004240"/>
    </source>
</evidence>
<dbReference type="GO" id="GO:0004571">
    <property type="term" value="F:mannosyl-oligosaccharide 1,2-alpha-mannosidase activity"/>
    <property type="evidence" value="ECO:0007669"/>
    <property type="project" value="InterPro"/>
</dbReference>
<keyword evidence="9" id="KW-0732">Signal</keyword>
<keyword evidence="4" id="KW-0325">Glycoprotein</keyword>
<evidence type="ECO:0000256" key="8">
    <source>
        <dbReference type="SAM" id="MobiDB-lite"/>
    </source>
</evidence>